<dbReference type="RefSeq" id="WP_198708886.1">
    <property type="nucleotide sequence ID" value="NZ_JAEILM010000137.1"/>
</dbReference>
<evidence type="ECO:0000313" key="1">
    <source>
        <dbReference type="EMBL" id="MBI6636173.1"/>
    </source>
</evidence>
<comment type="caution">
    <text evidence="1">The sequence shown here is derived from an EMBL/GenBank/DDBJ whole genome shotgun (WGS) entry which is preliminary data.</text>
</comment>
<dbReference type="EMBL" id="JAEILM010000137">
    <property type="protein sequence ID" value="MBI6636173.1"/>
    <property type="molecule type" value="Genomic_DNA"/>
</dbReference>
<dbReference type="Gene3D" id="2.180.10.10">
    <property type="entry name" value="RHS repeat-associated core"/>
    <property type="match status" value="1"/>
</dbReference>
<accession>A0ABS0V8D9</accession>
<reference evidence="1 2" key="1">
    <citation type="submission" date="2020-12" db="EMBL/GenBank/DDBJ databases">
        <title>Comparative genomic insights into the epidemiology and virulence of plant pathogenic Pseudomonads from Turkey.</title>
        <authorList>
            <person name="Dillon M."/>
            <person name="Ruiz-Bedoya T."/>
            <person name="Bendalovic-Torma C."/>
            <person name="Guttman K.M."/>
            <person name="Kwak H."/>
            <person name="Middleton M.A."/>
            <person name="Wang P.W."/>
            <person name="Horuz S."/>
            <person name="Aysan Y."/>
            <person name="Guttman D.S."/>
        </authorList>
    </citation>
    <scope>NUCLEOTIDE SEQUENCE [LARGE SCALE GENOMIC DNA]</scope>
    <source>
        <strain evidence="1 2">Marul_2_1</strain>
    </source>
</reference>
<gene>
    <name evidence="1" type="ORF">YA0871_26340</name>
</gene>
<protein>
    <recommendedName>
        <fullName evidence="3">Type IV secretion protein Rhs</fullName>
    </recommendedName>
</protein>
<evidence type="ECO:0008006" key="3">
    <source>
        <dbReference type="Google" id="ProtNLM"/>
    </source>
</evidence>
<dbReference type="Proteomes" id="UP000607562">
    <property type="component" value="Unassembled WGS sequence"/>
</dbReference>
<organism evidence="1 2">
    <name type="scientific">Pseudomonas paralactis</name>
    <dbReference type="NCBI Taxonomy" id="1615673"/>
    <lineage>
        <taxon>Bacteria</taxon>
        <taxon>Pseudomonadati</taxon>
        <taxon>Pseudomonadota</taxon>
        <taxon>Gammaproteobacteria</taxon>
        <taxon>Pseudomonadales</taxon>
        <taxon>Pseudomonadaceae</taxon>
        <taxon>Pseudomonas</taxon>
    </lineage>
</organism>
<name>A0ABS0V8D9_9PSED</name>
<evidence type="ECO:0000313" key="2">
    <source>
        <dbReference type="Proteomes" id="UP000607562"/>
    </source>
</evidence>
<proteinExistence type="predicted"/>
<keyword evidence="2" id="KW-1185">Reference proteome</keyword>
<sequence>QPDPIGLLGGLNLYQYAPNAIGWIDPLGLSGCDWKNRRTFRDGDSGLKDHARRHSNLTPEEYLKRGKRNITHGRRLKGGGKYPNANYYVRKIDEDNYSVTITDKNNKILSIDTWRGPDAPMTKNDLITGLKRSGVTPPKEFLGSL</sequence>
<feature type="non-terminal residue" evidence="1">
    <location>
        <position position="1"/>
    </location>
</feature>